<sequence length="275" mass="32431">MSRYRPVFDCIMYSHTIRKPEIKHYPLPGFDVDLGQHRTPNNTEKDNILRAESIQLKRFLYFFIIVYCRNMTHPNNQFSAGSENNKSSPYYPQDNVVSSVPSHDRQESSTSSTAPNNAYYVQSHNLVPNFQLQQTVINTHVQASSSNNIQIQIDHPIAFFFQPPSDFYHYYVNCKEISYDTIAYLLTKTFKNSKERNIQFKENEYIFVYRQRYDQFYQISCEIVSPLLVNNCLNKNFLGIELQQDAAQENLSFTSDQKENLEYHLKQYLSQYLLN</sequence>
<proteinExistence type="predicted"/>
<gene>
    <name evidence="2" type="ORF">C1645_805241</name>
</gene>
<evidence type="ECO:0000313" key="3">
    <source>
        <dbReference type="Proteomes" id="UP000265703"/>
    </source>
</evidence>
<dbReference type="EMBL" id="QKYT01000154">
    <property type="protein sequence ID" value="RIA91350.1"/>
    <property type="molecule type" value="Genomic_DNA"/>
</dbReference>
<organism evidence="2 3">
    <name type="scientific">Glomus cerebriforme</name>
    <dbReference type="NCBI Taxonomy" id="658196"/>
    <lineage>
        <taxon>Eukaryota</taxon>
        <taxon>Fungi</taxon>
        <taxon>Fungi incertae sedis</taxon>
        <taxon>Mucoromycota</taxon>
        <taxon>Glomeromycotina</taxon>
        <taxon>Glomeromycetes</taxon>
        <taxon>Glomerales</taxon>
        <taxon>Glomeraceae</taxon>
        <taxon>Glomus</taxon>
    </lineage>
</organism>
<dbReference type="OrthoDB" id="2307354at2759"/>
<name>A0A397SYS0_9GLOM</name>
<dbReference type="AlphaFoldDB" id="A0A397SYS0"/>
<comment type="caution">
    <text evidence="2">The sequence shown here is derived from an EMBL/GenBank/DDBJ whole genome shotgun (WGS) entry which is preliminary data.</text>
</comment>
<reference evidence="2 3" key="1">
    <citation type="submission" date="2018-06" db="EMBL/GenBank/DDBJ databases">
        <title>Comparative genomics reveals the genomic features of Rhizophagus irregularis, R. cerebriforme, R. diaphanum and Gigaspora rosea, and their symbiotic lifestyle signature.</title>
        <authorList>
            <person name="Morin E."/>
            <person name="San Clemente H."/>
            <person name="Chen E.C.H."/>
            <person name="De La Providencia I."/>
            <person name="Hainaut M."/>
            <person name="Kuo A."/>
            <person name="Kohler A."/>
            <person name="Murat C."/>
            <person name="Tang N."/>
            <person name="Roy S."/>
            <person name="Loubradou J."/>
            <person name="Henrissat B."/>
            <person name="Grigoriev I.V."/>
            <person name="Corradi N."/>
            <person name="Roux C."/>
            <person name="Martin F.M."/>
        </authorList>
    </citation>
    <scope>NUCLEOTIDE SEQUENCE [LARGE SCALE GENOMIC DNA]</scope>
    <source>
        <strain evidence="2 3">DAOM 227022</strain>
    </source>
</reference>
<feature type="compositionally biased region" description="Polar residues" evidence="1">
    <location>
        <begin position="79"/>
        <end position="101"/>
    </location>
</feature>
<keyword evidence="3" id="KW-1185">Reference proteome</keyword>
<feature type="region of interest" description="Disordered" evidence="1">
    <location>
        <begin position="79"/>
        <end position="116"/>
    </location>
</feature>
<evidence type="ECO:0000256" key="1">
    <source>
        <dbReference type="SAM" id="MobiDB-lite"/>
    </source>
</evidence>
<dbReference type="Proteomes" id="UP000265703">
    <property type="component" value="Unassembled WGS sequence"/>
</dbReference>
<protein>
    <submittedName>
        <fullName evidence="2">Uncharacterized protein</fullName>
    </submittedName>
</protein>
<evidence type="ECO:0000313" key="2">
    <source>
        <dbReference type="EMBL" id="RIA91350.1"/>
    </source>
</evidence>
<accession>A0A397SYS0</accession>